<name>A0A6H0Y6A3_9PEZI</name>
<dbReference type="Proteomes" id="UP000503462">
    <property type="component" value="Chromosome 5"/>
</dbReference>
<evidence type="ECO:0000313" key="1">
    <source>
        <dbReference type="EMBL" id="QIX02130.1"/>
    </source>
</evidence>
<proteinExistence type="predicted"/>
<sequence>MLVFAEFGEFSQTKYPTRRNFRRGLGKLTHHEVRIHILPKFKLDSRFGPHELSTIRLSTNHIHTVLQAHTMADEHALKRTHQGTRLG</sequence>
<accession>A0A6H0Y6A3</accession>
<dbReference type="EMBL" id="CP051143">
    <property type="protein sequence ID" value="QIX02130.1"/>
    <property type="molecule type" value="Genomic_DNA"/>
</dbReference>
<dbReference type="AlphaFoldDB" id="A0A6H0Y6A3"/>
<reference evidence="1 2" key="1">
    <citation type="journal article" date="2016" name="Sci. Rep.">
        <title>Peltaster fructicola genome reveals evolution from an invasive phytopathogen to an ectophytic parasite.</title>
        <authorList>
            <person name="Xu C."/>
            <person name="Chen H."/>
            <person name="Gleason M.L."/>
            <person name="Xu J.R."/>
            <person name="Liu H."/>
            <person name="Zhang R."/>
            <person name="Sun G."/>
        </authorList>
    </citation>
    <scope>NUCLEOTIDE SEQUENCE [LARGE SCALE GENOMIC DNA]</scope>
    <source>
        <strain evidence="1 2">LNHT1506</strain>
    </source>
</reference>
<organism evidence="1 2">
    <name type="scientific">Peltaster fructicola</name>
    <dbReference type="NCBI Taxonomy" id="286661"/>
    <lineage>
        <taxon>Eukaryota</taxon>
        <taxon>Fungi</taxon>
        <taxon>Dikarya</taxon>
        <taxon>Ascomycota</taxon>
        <taxon>Pezizomycotina</taxon>
        <taxon>Dothideomycetes</taxon>
        <taxon>Dothideomycetes incertae sedis</taxon>
        <taxon>Peltaster</taxon>
    </lineage>
</organism>
<protein>
    <submittedName>
        <fullName evidence="1">Uncharacterized protein</fullName>
    </submittedName>
</protein>
<evidence type="ECO:0000313" key="2">
    <source>
        <dbReference type="Proteomes" id="UP000503462"/>
    </source>
</evidence>
<keyword evidence="2" id="KW-1185">Reference proteome</keyword>
<gene>
    <name evidence="1" type="ORF">AMS68_007647</name>
</gene>